<name>A0A394DEQ9_LUPAN</name>
<dbReference type="EMBL" id="MLAU01027362">
    <property type="protein sequence ID" value="OIW21484.1"/>
    <property type="molecule type" value="Genomic_DNA"/>
</dbReference>
<evidence type="ECO:0000313" key="3">
    <source>
        <dbReference type="Proteomes" id="UP000188354"/>
    </source>
</evidence>
<accession>A0A394DEQ9</accession>
<dbReference type="Proteomes" id="UP000188354">
    <property type="component" value="Unassembled WGS sequence"/>
</dbReference>
<evidence type="ECO:0000313" key="2">
    <source>
        <dbReference type="EMBL" id="OIW21484.1"/>
    </source>
</evidence>
<protein>
    <submittedName>
        <fullName evidence="2">Uncharacterized protein</fullName>
    </submittedName>
</protein>
<reference evidence="2 3" key="1">
    <citation type="journal article" date="2017" name="Plant Biotechnol. J.">
        <title>A comprehensive draft genome sequence for lupin (Lupinus angustifolius), an emerging health food: insights into plant-microbe interactions and legume evolution.</title>
        <authorList>
            <person name="Hane J.K."/>
            <person name="Ming Y."/>
            <person name="Kamphuis L.G."/>
            <person name="Nelson M.N."/>
            <person name="Garg G."/>
            <person name="Atkins C.A."/>
            <person name="Bayer P.E."/>
            <person name="Bravo A."/>
            <person name="Bringans S."/>
            <person name="Cannon S."/>
            <person name="Edwards D."/>
            <person name="Foley R."/>
            <person name="Gao L.L."/>
            <person name="Harrison M.J."/>
            <person name="Huang W."/>
            <person name="Hurgobin B."/>
            <person name="Li S."/>
            <person name="Liu C.W."/>
            <person name="McGrath A."/>
            <person name="Morahan G."/>
            <person name="Murray J."/>
            <person name="Weller J."/>
            <person name="Jian J."/>
            <person name="Singh K.B."/>
        </authorList>
    </citation>
    <scope>NUCLEOTIDE SEQUENCE [LARGE SCALE GENOMIC DNA]</scope>
    <source>
        <strain evidence="3">cv. Tanjil</strain>
        <tissue evidence="2">Whole plant</tissue>
    </source>
</reference>
<comment type="caution">
    <text evidence="2">The sequence shown here is derived from an EMBL/GenBank/DDBJ whole genome shotgun (WGS) entry which is preliminary data.</text>
</comment>
<dbReference type="Gramene" id="OIW21484">
    <property type="protein sequence ID" value="OIW21484"/>
    <property type="gene ID" value="TanjilG_04965"/>
</dbReference>
<gene>
    <name evidence="2" type="ORF">TanjilG_04965</name>
</gene>
<keyword evidence="3" id="KW-1185">Reference proteome</keyword>
<evidence type="ECO:0000256" key="1">
    <source>
        <dbReference type="SAM" id="MobiDB-lite"/>
    </source>
</evidence>
<sequence>MTAFYPSPESSDNSRRFEHSPAEECGRLDPLGLGPRRSQGQCRVVGVGGYWWHKVEEVAAVAATAPPYGERWGVDKEEGGEVQECGNLLGEENLDVVLHGDMKMV</sequence>
<feature type="compositionally biased region" description="Basic and acidic residues" evidence="1">
    <location>
        <begin position="12"/>
        <end position="27"/>
    </location>
</feature>
<feature type="region of interest" description="Disordered" evidence="1">
    <location>
        <begin position="1"/>
        <end position="37"/>
    </location>
</feature>
<proteinExistence type="predicted"/>
<dbReference type="AlphaFoldDB" id="A0A394DEQ9"/>
<organism evidence="2 3">
    <name type="scientific">Lupinus angustifolius</name>
    <name type="common">Narrow-leaved blue lupine</name>
    <dbReference type="NCBI Taxonomy" id="3871"/>
    <lineage>
        <taxon>Eukaryota</taxon>
        <taxon>Viridiplantae</taxon>
        <taxon>Streptophyta</taxon>
        <taxon>Embryophyta</taxon>
        <taxon>Tracheophyta</taxon>
        <taxon>Spermatophyta</taxon>
        <taxon>Magnoliopsida</taxon>
        <taxon>eudicotyledons</taxon>
        <taxon>Gunneridae</taxon>
        <taxon>Pentapetalae</taxon>
        <taxon>rosids</taxon>
        <taxon>fabids</taxon>
        <taxon>Fabales</taxon>
        <taxon>Fabaceae</taxon>
        <taxon>Papilionoideae</taxon>
        <taxon>50 kb inversion clade</taxon>
        <taxon>genistoids sensu lato</taxon>
        <taxon>core genistoids</taxon>
        <taxon>Genisteae</taxon>
        <taxon>Lupinus</taxon>
    </lineage>
</organism>